<feature type="domain" description="Glycoside hydrolase family 29 N-terminal" evidence="7">
    <location>
        <begin position="30"/>
        <end position="349"/>
    </location>
</feature>
<dbReference type="PANTHER" id="PTHR10030:SF37">
    <property type="entry name" value="ALPHA-L-FUCOSIDASE-RELATED"/>
    <property type="match status" value="1"/>
</dbReference>
<accession>A0A0F8XVA5</accession>
<keyword evidence="4" id="KW-0732">Signal</keyword>
<dbReference type="PIRSF" id="PIRSF001092">
    <property type="entry name" value="Alpha-L-fucosidase"/>
    <property type="match status" value="1"/>
</dbReference>
<evidence type="ECO:0000313" key="8">
    <source>
        <dbReference type="EMBL" id="KKK73032.1"/>
    </source>
</evidence>
<comment type="caution">
    <text evidence="8">The sequence shown here is derived from an EMBL/GenBank/DDBJ whole genome shotgun (WGS) entry which is preliminary data.</text>
</comment>
<dbReference type="GO" id="GO:0006004">
    <property type="term" value="P:fucose metabolic process"/>
    <property type="evidence" value="ECO:0007669"/>
    <property type="project" value="InterPro"/>
</dbReference>
<dbReference type="Gene3D" id="3.20.20.80">
    <property type="entry name" value="Glycosidases"/>
    <property type="match status" value="1"/>
</dbReference>
<dbReference type="SMART" id="SM00812">
    <property type="entry name" value="Alpha_L_fucos"/>
    <property type="match status" value="1"/>
</dbReference>
<dbReference type="Pfam" id="PF01120">
    <property type="entry name" value="Alpha_L_fucos"/>
    <property type="match status" value="1"/>
</dbReference>
<organism evidence="8">
    <name type="scientific">marine sediment metagenome</name>
    <dbReference type="NCBI Taxonomy" id="412755"/>
    <lineage>
        <taxon>unclassified sequences</taxon>
        <taxon>metagenomes</taxon>
        <taxon>ecological metagenomes</taxon>
    </lineage>
</organism>
<name>A0A0F8XVA5_9ZZZZ</name>
<dbReference type="EMBL" id="LAZR01056974">
    <property type="protein sequence ID" value="KKK73032.1"/>
    <property type="molecule type" value="Genomic_DNA"/>
</dbReference>
<dbReference type="GO" id="GO:0005764">
    <property type="term" value="C:lysosome"/>
    <property type="evidence" value="ECO:0007669"/>
    <property type="project" value="TreeGrafter"/>
</dbReference>
<protein>
    <recommendedName>
        <fullName evidence="3">alpha-L-fucosidase</fullName>
        <ecNumber evidence="3">3.2.1.51</ecNumber>
    </recommendedName>
</protein>
<evidence type="ECO:0000259" key="7">
    <source>
        <dbReference type="Pfam" id="PF01120"/>
    </source>
</evidence>
<dbReference type="AlphaFoldDB" id="A0A0F8XVA5"/>
<sequence length="387" mass="44807">CRMSKRKSYVIILILVSFIVLSGCGAAKVRSSKNYIMETKAEKDARMQWWRQARFGMFIHWGLYAVPAGVYGDRDNHAEWILTKAQIPVHEYEKYAQQFNPIKFNADQWVSMAKDAGMKYIVITSKHHDGFCLWNSKVGDYDIMDRTPYKKDILKALSKACKKHGIKLCFYHSIMDWHHTDYLPRRKWEKRSAEGADMQRYIKYMKAQLKELVTEYDPELLWFDGEWENTWTHEEGVKLYNYVRSLKPDIIINNRVDKGRKGMQGLTKEGDFAGDFGPPEQEVPAGGLSGIDWESCITMNGHWGYCAADKNFKSTKYLIHQLIEITSKGGNYLLNIGPTSEGLFPPESVDDKYLTKSRMRSLCMWKGLAGYYNVDVDSVENKNSAWT</sequence>
<comment type="function">
    <text evidence="1">Alpha-L-fucosidase is responsible for hydrolyzing the alpha-1,6-linked fucose joined to the reducing-end N-acetylglucosamine of the carbohydrate moieties of glycoproteins.</text>
</comment>
<dbReference type="InterPro" id="IPR000933">
    <property type="entry name" value="Glyco_hydro_29"/>
</dbReference>
<evidence type="ECO:0000256" key="2">
    <source>
        <dbReference type="ARBA" id="ARBA00007951"/>
    </source>
</evidence>
<dbReference type="PANTHER" id="PTHR10030">
    <property type="entry name" value="ALPHA-L-FUCOSIDASE"/>
    <property type="match status" value="1"/>
</dbReference>
<dbReference type="GO" id="GO:0016139">
    <property type="term" value="P:glycoside catabolic process"/>
    <property type="evidence" value="ECO:0007669"/>
    <property type="project" value="TreeGrafter"/>
</dbReference>
<dbReference type="GO" id="GO:0004560">
    <property type="term" value="F:alpha-L-fucosidase activity"/>
    <property type="evidence" value="ECO:0007669"/>
    <property type="project" value="InterPro"/>
</dbReference>
<feature type="non-terminal residue" evidence="8">
    <location>
        <position position="387"/>
    </location>
</feature>
<evidence type="ECO:0000256" key="3">
    <source>
        <dbReference type="ARBA" id="ARBA00012662"/>
    </source>
</evidence>
<dbReference type="PRINTS" id="PR00741">
    <property type="entry name" value="GLHYDRLASE29"/>
</dbReference>
<gene>
    <name evidence="8" type="ORF">LCGC14_2897930</name>
</gene>
<dbReference type="SUPFAM" id="SSF51445">
    <property type="entry name" value="(Trans)glycosidases"/>
    <property type="match status" value="1"/>
</dbReference>
<dbReference type="InterPro" id="IPR016286">
    <property type="entry name" value="FUC_metazoa-typ"/>
</dbReference>
<comment type="similarity">
    <text evidence="2">Belongs to the glycosyl hydrolase 29 family.</text>
</comment>
<dbReference type="InterPro" id="IPR057739">
    <property type="entry name" value="Glyco_hydro_29_N"/>
</dbReference>
<feature type="non-terminal residue" evidence="8">
    <location>
        <position position="1"/>
    </location>
</feature>
<evidence type="ECO:0000256" key="5">
    <source>
        <dbReference type="ARBA" id="ARBA00022801"/>
    </source>
</evidence>
<keyword evidence="5" id="KW-0378">Hydrolase</keyword>
<evidence type="ECO:0000256" key="6">
    <source>
        <dbReference type="ARBA" id="ARBA00023295"/>
    </source>
</evidence>
<dbReference type="EC" id="3.2.1.51" evidence="3"/>
<evidence type="ECO:0000256" key="1">
    <source>
        <dbReference type="ARBA" id="ARBA00004071"/>
    </source>
</evidence>
<reference evidence="8" key="1">
    <citation type="journal article" date="2015" name="Nature">
        <title>Complex archaea that bridge the gap between prokaryotes and eukaryotes.</title>
        <authorList>
            <person name="Spang A."/>
            <person name="Saw J.H."/>
            <person name="Jorgensen S.L."/>
            <person name="Zaremba-Niedzwiedzka K."/>
            <person name="Martijn J."/>
            <person name="Lind A.E."/>
            <person name="van Eijk R."/>
            <person name="Schleper C."/>
            <person name="Guy L."/>
            <person name="Ettema T.J."/>
        </authorList>
    </citation>
    <scope>NUCLEOTIDE SEQUENCE</scope>
</reference>
<keyword evidence="6" id="KW-0326">Glycosidase</keyword>
<dbReference type="InterPro" id="IPR017853">
    <property type="entry name" value="GH"/>
</dbReference>
<evidence type="ECO:0000256" key="4">
    <source>
        <dbReference type="ARBA" id="ARBA00022729"/>
    </source>
</evidence>
<proteinExistence type="inferred from homology"/>